<accession>A0A1I5DG43</accession>
<name>A0A1I5DG43_9HYPH</name>
<sequence length="44" mass="5187">MNFFNRAFEKVVAAREEQAQRFVDEFMSDRGLDVMIDMSNDLRG</sequence>
<dbReference type="Proteomes" id="UP000199236">
    <property type="component" value="Unassembled WGS sequence"/>
</dbReference>
<reference evidence="1 2" key="1">
    <citation type="submission" date="2016-10" db="EMBL/GenBank/DDBJ databases">
        <authorList>
            <person name="de Groot N.N."/>
        </authorList>
    </citation>
    <scope>NUCLEOTIDE SEQUENCE [LARGE SCALE GENOMIC DNA]</scope>
    <source>
        <strain evidence="1 2">CGMCC 1.9157</strain>
    </source>
</reference>
<organism evidence="1 2">
    <name type="scientific">Cohaesibacter marisflavi</name>
    <dbReference type="NCBI Taxonomy" id="655353"/>
    <lineage>
        <taxon>Bacteria</taxon>
        <taxon>Pseudomonadati</taxon>
        <taxon>Pseudomonadota</taxon>
        <taxon>Alphaproteobacteria</taxon>
        <taxon>Hyphomicrobiales</taxon>
        <taxon>Cohaesibacteraceae</taxon>
    </lineage>
</organism>
<keyword evidence="2" id="KW-1185">Reference proteome</keyword>
<evidence type="ECO:0000313" key="2">
    <source>
        <dbReference type="Proteomes" id="UP000199236"/>
    </source>
</evidence>
<dbReference type="RefSeq" id="WP_280141751.1">
    <property type="nucleotide sequence ID" value="NZ_FOVR01000002.1"/>
</dbReference>
<evidence type="ECO:0000313" key="1">
    <source>
        <dbReference type="EMBL" id="SFN98215.1"/>
    </source>
</evidence>
<gene>
    <name evidence="1" type="ORF">SAMN04488056_102594</name>
</gene>
<proteinExistence type="predicted"/>
<dbReference type="AlphaFoldDB" id="A0A1I5DG43"/>
<dbReference type="EMBL" id="FOVR01000002">
    <property type="protein sequence ID" value="SFN98215.1"/>
    <property type="molecule type" value="Genomic_DNA"/>
</dbReference>
<protein>
    <submittedName>
        <fullName evidence="1">Uncharacterized protein</fullName>
    </submittedName>
</protein>